<dbReference type="SUPFAM" id="SSF103473">
    <property type="entry name" value="MFS general substrate transporter"/>
    <property type="match status" value="1"/>
</dbReference>
<name>A0A0D2IIA0_9EURO</name>
<feature type="transmembrane region" description="Helical" evidence="6">
    <location>
        <begin position="188"/>
        <end position="206"/>
    </location>
</feature>
<feature type="transmembrane region" description="Helical" evidence="6">
    <location>
        <begin position="106"/>
        <end position="122"/>
    </location>
</feature>
<evidence type="ECO:0000256" key="3">
    <source>
        <dbReference type="ARBA" id="ARBA00022989"/>
    </source>
</evidence>
<gene>
    <name evidence="7" type="ORF">Z518_06541</name>
</gene>
<dbReference type="Gene3D" id="1.20.1250.20">
    <property type="entry name" value="MFS general substrate transporter like domains"/>
    <property type="match status" value="1"/>
</dbReference>
<evidence type="ECO:0000313" key="8">
    <source>
        <dbReference type="Proteomes" id="UP000053617"/>
    </source>
</evidence>
<dbReference type="InterPro" id="IPR011701">
    <property type="entry name" value="MFS"/>
</dbReference>
<evidence type="ECO:0000256" key="1">
    <source>
        <dbReference type="ARBA" id="ARBA00004141"/>
    </source>
</evidence>
<feature type="transmembrane region" description="Helical" evidence="6">
    <location>
        <begin position="218"/>
        <end position="238"/>
    </location>
</feature>
<evidence type="ECO:0000256" key="4">
    <source>
        <dbReference type="ARBA" id="ARBA00023136"/>
    </source>
</evidence>
<keyword evidence="3 6" id="KW-1133">Transmembrane helix</keyword>
<comment type="subcellular location">
    <subcellularLocation>
        <location evidence="1">Membrane</location>
        <topology evidence="1">Multi-pass membrane protein</topology>
    </subcellularLocation>
</comment>
<dbReference type="EMBL" id="KN847479">
    <property type="protein sequence ID" value="KIX02991.1"/>
    <property type="molecule type" value="Genomic_DNA"/>
</dbReference>
<feature type="transmembrane region" description="Helical" evidence="6">
    <location>
        <begin position="374"/>
        <end position="397"/>
    </location>
</feature>
<feature type="transmembrane region" description="Helical" evidence="6">
    <location>
        <begin position="443"/>
        <end position="469"/>
    </location>
</feature>
<dbReference type="Pfam" id="PF07690">
    <property type="entry name" value="MFS_1"/>
    <property type="match status" value="1"/>
</dbReference>
<dbReference type="AlphaFoldDB" id="A0A0D2IIA0"/>
<feature type="transmembrane region" description="Helical" evidence="6">
    <location>
        <begin position="512"/>
        <end position="531"/>
    </location>
</feature>
<feature type="transmembrane region" description="Helical" evidence="6">
    <location>
        <begin position="159"/>
        <end position="181"/>
    </location>
</feature>
<evidence type="ECO:0000256" key="5">
    <source>
        <dbReference type="SAM" id="MobiDB-lite"/>
    </source>
</evidence>
<keyword evidence="4 6" id="KW-0472">Membrane</keyword>
<reference evidence="7 8" key="1">
    <citation type="submission" date="2015-01" db="EMBL/GenBank/DDBJ databases">
        <title>The Genome Sequence of Rhinocladiella mackenzie CBS 650.93.</title>
        <authorList>
            <consortium name="The Broad Institute Genomics Platform"/>
            <person name="Cuomo C."/>
            <person name="de Hoog S."/>
            <person name="Gorbushina A."/>
            <person name="Stielow B."/>
            <person name="Teixiera M."/>
            <person name="Abouelleil A."/>
            <person name="Chapman S.B."/>
            <person name="Priest M."/>
            <person name="Young S.K."/>
            <person name="Wortman J."/>
            <person name="Nusbaum C."/>
            <person name="Birren B."/>
        </authorList>
    </citation>
    <scope>NUCLEOTIDE SEQUENCE [LARGE SCALE GENOMIC DNA]</scope>
    <source>
        <strain evidence="7 8">CBS 650.93</strain>
    </source>
</reference>
<accession>A0A0D2IIA0</accession>
<proteinExistence type="predicted"/>
<sequence>MTVDMHASTPSPDFIPGTIHLVDLDGTIHARHAEGGKRDIVLVPAPSNDPDDPLNWSPRRKLLFTTCLCTYILTVGIASAAIYSVIVPISAATNLTVGDLNAGTGYMFLMFGWGCLVWQSLAQQYGKRPVYLISTLGTMAIMLWAPYTKSNGQWIANKMLQGFIGAPIESLCEISVSDVYFTHERGTYVGVYALFLAGSNFFAPVISGFINDGQGWEWVLYWCAIFNGAGFVILFFFMEETNFHRKPQLATEPDDDIQADPATMETEPHKLRENSDPEKTISVRDAPAVDVDQGELKAYSKKSFWQKMALFRKEDLRKKNQLKGMILRPLIFLTFPIIFFSGFMYGAIVCYFNVLNGTSSLILSSPPYNFSSSMVGLAYVSCLVGVFLGAYFSGPVGDWFVLWKARRNNGIMEPEHRLWLYCVLLVLIPGGLLIWGVGAAHRVHWFGLVFAMGMLGASITIGCQLPVSYCIDSYKDISGDAMVTVIIIRNTMSFAVSYGITPWVTNMGYQNAFLVAAFVCLAQTSVFFAFIKWGRQWRKASVNRYWKYVKQIQDDGLVH</sequence>
<feature type="transmembrane region" description="Helical" evidence="6">
    <location>
        <begin position="326"/>
        <end position="354"/>
    </location>
</feature>
<dbReference type="PANTHER" id="PTHR23502">
    <property type="entry name" value="MAJOR FACILITATOR SUPERFAMILY"/>
    <property type="match status" value="1"/>
</dbReference>
<dbReference type="HOGENOM" id="CLU_008455_13_3_1"/>
<feature type="transmembrane region" description="Helical" evidence="6">
    <location>
        <begin position="481"/>
        <end position="500"/>
    </location>
</feature>
<dbReference type="PANTHER" id="PTHR23502:SF30">
    <property type="entry name" value="TRANSPORTER, PUTATIVE (AFU_ORTHOLOGUE AFUA_8G04702)-RELATED"/>
    <property type="match status" value="1"/>
</dbReference>
<dbReference type="OrthoDB" id="5215911at2759"/>
<organism evidence="7 8">
    <name type="scientific">Rhinocladiella mackenziei CBS 650.93</name>
    <dbReference type="NCBI Taxonomy" id="1442369"/>
    <lineage>
        <taxon>Eukaryota</taxon>
        <taxon>Fungi</taxon>
        <taxon>Dikarya</taxon>
        <taxon>Ascomycota</taxon>
        <taxon>Pezizomycotina</taxon>
        <taxon>Eurotiomycetes</taxon>
        <taxon>Chaetothyriomycetidae</taxon>
        <taxon>Chaetothyriales</taxon>
        <taxon>Herpotrichiellaceae</taxon>
        <taxon>Rhinocladiella</taxon>
    </lineage>
</organism>
<dbReference type="FunFam" id="1.20.1250.20:FF:000319">
    <property type="entry name" value="MFS transporter, putative"/>
    <property type="match status" value="1"/>
</dbReference>
<dbReference type="GeneID" id="25294612"/>
<evidence type="ECO:0000313" key="7">
    <source>
        <dbReference type="EMBL" id="KIX02991.1"/>
    </source>
</evidence>
<dbReference type="RefSeq" id="XP_013270127.1">
    <property type="nucleotide sequence ID" value="XM_013414673.1"/>
</dbReference>
<feature type="region of interest" description="Disordered" evidence="5">
    <location>
        <begin position="250"/>
        <end position="277"/>
    </location>
</feature>
<feature type="transmembrane region" description="Helical" evidence="6">
    <location>
        <begin position="418"/>
        <end position="437"/>
    </location>
</feature>
<evidence type="ECO:0000256" key="2">
    <source>
        <dbReference type="ARBA" id="ARBA00022692"/>
    </source>
</evidence>
<dbReference type="GO" id="GO:0005886">
    <property type="term" value="C:plasma membrane"/>
    <property type="evidence" value="ECO:0007669"/>
    <property type="project" value="TreeGrafter"/>
</dbReference>
<evidence type="ECO:0000256" key="6">
    <source>
        <dbReference type="SAM" id="Phobius"/>
    </source>
</evidence>
<dbReference type="GO" id="GO:0022857">
    <property type="term" value="F:transmembrane transporter activity"/>
    <property type="evidence" value="ECO:0007669"/>
    <property type="project" value="InterPro"/>
</dbReference>
<keyword evidence="2 6" id="KW-0812">Transmembrane</keyword>
<feature type="transmembrane region" description="Helical" evidence="6">
    <location>
        <begin position="62"/>
        <end position="86"/>
    </location>
</feature>
<dbReference type="Proteomes" id="UP000053617">
    <property type="component" value="Unassembled WGS sequence"/>
</dbReference>
<feature type="transmembrane region" description="Helical" evidence="6">
    <location>
        <begin position="129"/>
        <end position="147"/>
    </location>
</feature>
<feature type="compositionally biased region" description="Basic and acidic residues" evidence="5">
    <location>
        <begin position="266"/>
        <end position="277"/>
    </location>
</feature>
<keyword evidence="8" id="KW-1185">Reference proteome</keyword>
<dbReference type="InterPro" id="IPR036259">
    <property type="entry name" value="MFS_trans_sf"/>
</dbReference>
<dbReference type="VEuPathDB" id="FungiDB:Z518_06541"/>
<protein>
    <submittedName>
        <fullName evidence="7">Rhinocladiella mackenziei CBS 650.93 unplaced genomic scaffold supercont1.5, whole genome shotgun sequence</fullName>
    </submittedName>
</protein>